<keyword evidence="13" id="KW-1185">Reference proteome</keyword>
<dbReference type="GO" id="GO:0005886">
    <property type="term" value="C:plasma membrane"/>
    <property type="evidence" value="ECO:0007669"/>
    <property type="project" value="UniProtKB-SubCell"/>
</dbReference>
<keyword evidence="6 10" id="KW-0735">Signal-anchor</keyword>
<evidence type="ECO:0000313" key="12">
    <source>
        <dbReference type="EMBL" id="ROP91109.1"/>
    </source>
</evidence>
<accession>A0A3N1LK42</accession>
<evidence type="ECO:0000256" key="3">
    <source>
        <dbReference type="ARBA" id="ARBA00009620"/>
    </source>
</evidence>
<name>A0A3N1LK42_9PROT</name>
<dbReference type="FunFam" id="2.60.370.10:FF:000001">
    <property type="entry name" value="COX11 cytochrome c oxidase assembly homolog"/>
    <property type="match status" value="1"/>
</dbReference>
<feature type="topological domain" description="Periplasmic" evidence="10">
    <location>
        <begin position="26"/>
        <end position="190"/>
    </location>
</feature>
<evidence type="ECO:0000256" key="11">
    <source>
        <dbReference type="SAM" id="SignalP"/>
    </source>
</evidence>
<keyword evidence="9 10" id="KW-0472">Membrane</keyword>
<dbReference type="InterPro" id="IPR023471">
    <property type="entry name" value="CtaG/Cox11_dom_sf"/>
</dbReference>
<dbReference type="NCBIfam" id="NF003465">
    <property type="entry name" value="PRK05089.1"/>
    <property type="match status" value="1"/>
</dbReference>
<dbReference type="EMBL" id="RJKX01000014">
    <property type="protein sequence ID" value="ROP91109.1"/>
    <property type="molecule type" value="Genomic_DNA"/>
</dbReference>
<keyword evidence="5 10" id="KW-0812">Transmembrane</keyword>
<gene>
    <name evidence="10" type="primary">ctaG</name>
    <name evidence="12" type="ORF">EDC65_2972</name>
</gene>
<dbReference type="SUPFAM" id="SSF110111">
    <property type="entry name" value="Ctag/Cox11"/>
    <property type="match status" value="1"/>
</dbReference>
<keyword evidence="10" id="KW-1003">Cell membrane</keyword>
<evidence type="ECO:0000313" key="13">
    <source>
        <dbReference type="Proteomes" id="UP000278222"/>
    </source>
</evidence>
<keyword evidence="8 10" id="KW-0186">Copper</keyword>
<comment type="caution">
    <text evidence="12">The sequence shown here is derived from an EMBL/GenBank/DDBJ whole genome shotgun (WGS) entry which is preliminary data.</text>
</comment>
<evidence type="ECO:0000256" key="6">
    <source>
        <dbReference type="ARBA" id="ARBA00022968"/>
    </source>
</evidence>
<evidence type="ECO:0000256" key="9">
    <source>
        <dbReference type="ARBA" id="ARBA00023136"/>
    </source>
</evidence>
<dbReference type="GO" id="GO:0005507">
    <property type="term" value="F:copper ion binding"/>
    <property type="evidence" value="ECO:0007669"/>
    <property type="project" value="InterPro"/>
</dbReference>
<dbReference type="OrthoDB" id="9804841at2"/>
<organism evidence="12 13">
    <name type="scientific">Stella humosa</name>
    <dbReference type="NCBI Taxonomy" id="94"/>
    <lineage>
        <taxon>Bacteria</taxon>
        <taxon>Pseudomonadati</taxon>
        <taxon>Pseudomonadota</taxon>
        <taxon>Alphaproteobacteria</taxon>
        <taxon>Rhodospirillales</taxon>
        <taxon>Stellaceae</taxon>
        <taxon>Stella</taxon>
    </lineage>
</organism>
<proteinExistence type="inferred from homology"/>
<keyword evidence="10" id="KW-0997">Cell inner membrane</keyword>
<keyword evidence="11" id="KW-0732">Signal</keyword>
<dbReference type="Gene3D" id="2.60.370.10">
    <property type="entry name" value="Ctag/Cox11"/>
    <property type="match status" value="1"/>
</dbReference>
<dbReference type="InterPro" id="IPR007533">
    <property type="entry name" value="Cyt_c_oxidase_assmbl_CtaG"/>
</dbReference>
<feature type="signal peptide" evidence="11">
    <location>
        <begin position="1"/>
        <end position="24"/>
    </location>
</feature>
<evidence type="ECO:0000256" key="4">
    <source>
        <dbReference type="ARBA" id="ARBA00015384"/>
    </source>
</evidence>
<sequence length="190" mass="20548">MTRHGRTALALSAIVVTMTGASFAAVPLYEMFCRVTGFAGTPMRVAEPSHETAAGHVTIRFSGTVQSQLPWRFAPEHPTMTLQIGENGLMAFRATNQSSQTMVGTATFNVTPEKAAPYFAKTECFCFTEQKLDPGESVDMPVAFFVDPAILKDPGTRDIRNITLSYTFFRSAETKGQRTTALAPAATAAN</sequence>
<feature type="topological domain" description="Cytoplasmic" evidence="10">
    <location>
        <begin position="1"/>
        <end position="6"/>
    </location>
</feature>
<evidence type="ECO:0000256" key="5">
    <source>
        <dbReference type="ARBA" id="ARBA00022692"/>
    </source>
</evidence>
<comment type="similarity">
    <text evidence="3 10">Belongs to the COX11/CtaG family.</text>
</comment>
<evidence type="ECO:0000256" key="10">
    <source>
        <dbReference type="HAMAP-Rule" id="MF_00155"/>
    </source>
</evidence>
<dbReference type="RefSeq" id="WP_123690740.1">
    <property type="nucleotide sequence ID" value="NZ_AP019700.1"/>
</dbReference>
<evidence type="ECO:0000256" key="7">
    <source>
        <dbReference type="ARBA" id="ARBA00022989"/>
    </source>
</evidence>
<dbReference type="GO" id="GO:0008535">
    <property type="term" value="P:respiratory chain complex IV assembly"/>
    <property type="evidence" value="ECO:0007669"/>
    <property type="project" value="UniProtKB-UniRule"/>
</dbReference>
<dbReference type="PANTHER" id="PTHR21320">
    <property type="entry name" value="CYTOCHROME C OXIDASE ASSEMBLY PROTEIN COX11-RELATED"/>
    <property type="match status" value="1"/>
</dbReference>
<comment type="function">
    <text evidence="1 10">Exerts its effect at some terminal stage of cytochrome c oxidase synthesis, probably by being involved in the insertion of the copper B into subunit I.</text>
</comment>
<dbReference type="Pfam" id="PF04442">
    <property type="entry name" value="CtaG_Cox11"/>
    <property type="match status" value="1"/>
</dbReference>
<keyword evidence="7 10" id="KW-1133">Transmembrane helix</keyword>
<feature type="chain" id="PRO_5018100409" description="Cytochrome c oxidase assembly protein CtaG" evidence="11">
    <location>
        <begin position="25"/>
        <end position="190"/>
    </location>
</feature>
<dbReference type="PANTHER" id="PTHR21320:SF3">
    <property type="entry name" value="CYTOCHROME C OXIDASE ASSEMBLY PROTEIN COX11, MITOCHONDRIAL-RELATED"/>
    <property type="match status" value="1"/>
</dbReference>
<dbReference type="Proteomes" id="UP000278222">
    <property type="component" value="Unassembled WGS sequence"/>
</dbReference>
<dbReference type="AlphaFoldDB" id="A0A3N1LK42"/>
<dbReference type="PIRSF" id="PIRSF005413">
    <property type="entry name" value="COX11"/>
    <property type="match status" value="1"/>
</dbReference>
<evidence type="ECO:0000256" key="2">
    <source>
        <dbReference type="ARBA" id="ARBA00004382"/>
    </source>
</evidence>
<protein>
    <recommendedName>
        <fullName evidence="4 10">Cytochrome c oxidase assembly protein CtaG</fullName>
    </recommendedName>
</protein>
<evidence type="ECO:0000256" key="1">
    <source>
        <dbReference type="ARBA" id="ARBA00004007"/>
    </source>
</evidence>
<reference evidence="12 13" key="1">
    <citation type="submission" date="2018-11" db="EMBL/GenBank/DDBJ databases">
        <title>Genomic Encyclopedia of Type Strains, Phase IV (KMG-IV): sequencing the most valuable type-strain genomes for metagenomic binning, comparative biology and taxonomic classification.</title>
        <authorList>
            <person name="Goeker M."/>
        </authorList>
    </citation>
    <scope>NUCLEOTIDE SEQUENCE [LARGE SCALE GENOMIC DNA]</scope>
    <source>
        <strain evidence="12 13">DSM 5900</strain>
    </source>
</reference>
<comment type="subcellular location">
    <subcellularLocation>
        <location evidence="2 10">Cell inner membrane</location>
        <topology evidence="2 10">Single-pass type II membrane protein</topology>
        <orientation evidence="2 10">Periplasmic side</orientation>
    </subcellularLocation>
</comment>
<evidence type="ECO:0000256" key="8">
    <source>
        <dbReference type="ARBA" id="ARBA00023008"/>
    </source>
</evidence>
<dbReference type="HAMAP" id="MF_00155">
    <property type="entry name" value="CtaG"/>
    <property type="match status" value="1"/>
</dbReference>